<evidence type="ECO:0000256" key="1">
    <source>
        <dbReference type="SAM" id="MobiDB-lite"/>
    </source>
</evidence>
<dbReference type="AlphaFoldDB" id="A0A1E5QEM6"/>
<name>A0A1E5QEM6_9CYAN</name>
<evidence type="ECO:0000256" key="2">
    <source>
        <dbReference type="SAM" id="SignalP"/>
    </source>
</evidence>
<dbReference type="EMBL" id="MJGC01000099">
    <property type="protein sequence ID" value="OEJ73061.1"/>
    <property type="molecule type" value="Genomic_DNA"/>
</dbReference>
<dbReference type="NCBIfam" id="TIGR02595">
    <property type="entry name" value="PEP_CTERM"/>
    <property type="match status" value="1"/>
</dbReference>
<dbReference type="OrthoDB" id="3078805at2"/>
<keyword evidence="2" id="KW-0732">Signal</keyword>
<feature type="region of interest" description="Disordered" evidence="1">
    <location>
        <begin position="206"/>
        <end position="281"/>
    </location>
</feature>
<feature type="compositionally biased region" description="Pro residues" evidence="1">
    <location>
        <begin position="211"/>
        <end position="261"/>
    </location>
</feature>
<evidence type="ECO:0008006" key="4">
    <source>
        <dbReference type="Google" id="ProtNLM"/>
    </source>
</evidence>
<comment type="caution">
    <text evidence="3">The sequence shown here is derived from an EMBL/GenBank/DDBJ whole genome shotgun (WGS) entry which is preliminary data.</text>
</comment>
<protein>
    <recommendedName>
        <fullName evidence="4">PEP-CTERM protein-sorting domain-containing protein</fullName>
    </recommendedName>
</protein>
<feature type="signal peptide" evidence="2">
    <location>
        <begin position="1"/>
        <end position="30"/>
    </location>
</feature>
<dbReference type="InterPro" id="IPR013424">
    <property type="entry name" value="Ice-binding_C"/>
</dbReference>
<evidence type="ECO:0000313" key="3">
    <source>
        <dbReference type="EMBL" id="OEJ73061.1"/>
    </source>
</evidence>
<organism evidence="3">
    <name type="scientific">Desertifilum tharense IPPAS B-1220</name>
    <dbReference type="NCBI Taxonomy" id="1781255"/>
    <lineage>
        <taxon>Bacteria</taxon>
        <taxon>Bacillati</taxon>
        <taxon>Cyanobacteriota</taxon>
        <taxon>Cyanophyceae</taxon>
        <taxon>Desertifilales</taxon>
        <taxon>Desertifilaceae</taxon>
        <taxon>Desertifilum</taxon>
    </lineage>
</organism>
<feature type="chain" id="PRO_5009184239" description="PEP-CTERM protein-sorting domain-containing protein" evidence="2">
    <location>
        <begin position="31"/>
        <end position="308"/>
    </location>
</feature>
<gene>
    <name evidence="3" type="ORF">BH720_21135</name>
</gene>
<reference evidence="3" key="1">
    <citation type="submission" date="2016-09" db="EMBL/GenBank/DDBJ databases">
        <title>Draft genome of thermotolerant cyanobacterium Desertifilum sp. strain IPPAS B-1220.</title>
        <authorList>
            <person name="Sinetova M.A."/>
            <person name="Bolakhan K."/>
            <person name="Zayadan B.K."/>
            <person name="Mironov K.S."/>
            <person name="Ustinova V."/>
            <person name="Kupriyanova E.V."/>
            <person name="Sidorov R.A."/>
            <person name="Skrypnik A.N."/>
            <person name="Gogoleva N.E."/>
            <person name="Gogolev Y.V."/>
            <person name="Los D.A."/>
        </authorList>
    </citation>
    <scope>NUCLEOTIDE SEQUENCE [LARGE SCALE GENOMIC DNA]</scope>
    <source>
        <strain evidence="3">IPPAS B-1220</strain>
    </source>
</reference>
<proteinExistence type="predicted"/>
<accession>A0A1E5QEM6</accession>
<dbReference type="RefSeq" id="WP_069969203.1">
    <property type="nucleotide sequence ID" value="NZ_CM124774.1"/>
</dbReference>
<sequence length="308" mass="31922">MNSFSSFTKTIAATGLGLASAVCATLPAQAFTLTFDPGFGTSNNQGTGATAQVKFNFEQKGSDVLLNLDIFNTTKGSSFLDGTNTAGATASTFMGFAFDLISGVSVKSFTGNSFFGNYLTNVSLPPYEQYDVGVSKNNNFIGGGPNGGLTAGKNTTVSFVLSTALSALDVESNFWKGFADGSLGSTARFQAVNAGAGSDKLLGGLLAKDLPPAPQPPVVQPPAPQPPVVQPPAPQPPVVVNPPVDEPPVVQPPVEEPPVVQPPVVVNPPSEEEFEYDRSKEVPEPSLLAGLGLAFGTMLKISRRKQNA</sequence>